<feature type="compositionally biased region" description="Low complexity" evidence="1">
    <location>
        <begin position="114"/>
        <end position="142"/>
    </location>
</feature>
<dbReference type="InterPro" id="IPR002645">
    <property type="entry name" value="STAS_dom"/>
</dbReference>
<feature type="domain" description="STAS" evidence="2">
    <location>
        <begin position="46"/>
        <end position="95"/>
    </location>
</feature>
<evidence type="ECO:0000259" key="2">
    <source>
        <dbReference type="PROSITE" id="PS50801"/>
    </source>
</evidence>
<organism evidence="3 4">
    <name type="scientific">Eiseniibacteriota bacterium</name>
    <dbReference type="NCBI Taxonomy" id="2212470"/>
    <lineage>
        <taxon>Bacteria</taxon>
        <taxon>Candidatus Eiseniibacteriota</taxon>
    </lineage>
</organism>
<evidence type="ECO:0000313" key="3">
    <source>
        <dbReference type="EMBL" id="MBM3316880.1"/>
    </source>
</evidence>
<dbReference type="PROSITE" id="PS50801">
    <property type="entry name" value="STAS"/>
    <property type="match status" value="1"/>
</dbReference>
<dbReference type="Gene3D" id="3.30.750.24">
    <property type="entry name" value="STAS domain"/>
    <property type="match status" value="1"/>
</dbReference>
<dbReference type="Proteomes" id="UP000748308">
    <property type="component" value="Unassembled WGS sequence"/>
</dbReference>
<protein>
    <submittedName>
        <fullName evidence="3">STAS domain-containing protein</fullName>
    </submittedName>
</protein>
<accession>A0A937X7B1</accession>
<dbReference type="InterPro" id="IPR036513">
    <property type="entry name" value="STAS_dom_sf"/>
</dbReference>
<comment type="caution">
    <text evidence="3">The sequence shown here is derived from an EMBL/GenBank/DDBJ whole genome shotgun (WGS) entry which is preliminary data.</text>
</comment>
<evidence type="ECO:0000256" key="1">
    <source>
        <dbReference type="SAM" id="MobiDB-lite"/>
    </source>
</evidence>
<dbReference type="AlphaFoldDB" id="A0A937X7B1"/>
<sequence>MVQLIPHWRPQGVTVWGRLTGHCGVDECRALQRLLLRMPLRPGSRVVLDLSAARHLHLRAVPRLIALAERLQDRGTRFDLVGLSAYLARIVELGGGLEGRDFLERHGLFGSPLPGSADPGAGRPARRGAAPGPHGLAAASLN</sequence>
<reference evidence="3" key="1">
    <citation type="submission" date="2019-03" db="EMBL/GenBank/DDBJ databases">
        <title>Lake Tanganyika Metagenome-Assembled Genomes (MAGs).</title>
        <authorList>
            <person name="Tran P."/>
        </authorList>
    </citation>
    <scope>NUCLEOTIDE SEQUENCE</scope>
    <source>
        <strain evidence="3">M_DeepCast_400m_m2_100</strain>
    </source>
</reference>
<dbReference type="SUPFAM" id="SSF52091">
    <property type="entry name" value="SpoIIaa-like"/>
    <property type="match status" value="1"/>
</dbReference>
<name>A0A937X7B1_UNCEI</name>
<dbReference type="EMBL" id="VGIY01000052">
    <property type="protein sequence ID" value="MBM3316880.1"/>
    <property type="molecule type" value="Genomic_DNA"/>
</dbReference>
<feature type="region of interest" description="Disordered" evidence="1">
    <location>
        <begin position="113"/>
        <end position="142"/>
    </location>
</feature>
<gene>
    <name evidence="3" type="ORF">FJY75_03415</name>
</gene>
<dbReference type="Pfam" id="PF13466">
    <property type="entry name" value="STAS_2"/>
    <property type="match status" value="1"/>
</dbReference>
<evidence type="ECO:0000313" key="4">
    <source>
        <dbReference type="Proteomes" id="UP000748308"/>
    </source>
</evidence>
<proteinExistence type="predicted"/>
<dbReference type="InterPro" id="IPR058548">
    <property type="entry name" value="MlaB-like_STAS"/>
</dbReference>